<evidence type="ECO:0000256" key="4">
    <source>
        <dbReference type="ARBA" id="ARBA00022692"/>
    </source>
</evidence>
<feature type="transmembrane region" description="Helical" evidence="7">
    <location>
        <begin position="112"/>
        <end position="133"/>
    </location>
</feature>
<dbReference type="InterPro" id="IPR035906">
    <property type="entry name" value="MetI-like_sf"/>
</dbReference>
<feature type="transmembrane region" description="Helical" evidence="7">
    <location>
        <begin position="12"/>
        <end position="31"/>
    </location>
</feature>
<evidence type="ECO:0000256" key="1">
    <source>
        <dbReference type="ARBA" id="ARBA00004651"/>
    </source>
</evidence>
<evidence type="ECO:0000256" key="6">
    <source>
        <dbReference type="ARBA" id="ARBA00023136"/>
    </source>
</evidence>
<keyword evidence="6 7" id="KW-0472">Membrane</keyword>
<feature type="transmembrane region" description="Helical" evidence="7">
    <location>
        <begin position="165"/>
        <end position="189"/>
    </location>
</feature>
<feature type="transmembrane region" description="Helical" evidence="7">
    <location>
        <begin position="71"/>
        <end position="91"/>
    </location>
</feature>
<feature type="domain" description="ABC transmembrane type-1" evidence="8">
    <location>
        <begin position="1"/>
        <end position="186"/>
    </location>
</feature>
<keyword evidence="5 7" id="KW-1133">Transmembrane helix</keyword>
<proteinExistence type="predicted"/>
<dbReference type="SUPFAM" id="SSF161098">
    <property type="entry name" value="MetI-like"/>
    <property type="match status" value="1"/>
</dbReference>
<evidence type="ECO:0000256" key="5">
    <source>
        <dbReference type="ARBA" id="ARBA00022989"/>
    </source>
</evidence>
<dbReference type="GO" id="GO:0005886">
    <property type="term" value="C:plasma membrane"/>
    <property type="evidence" value="ECO:0007669"/>
    <property type="project" value="UniProtKB-SubCell"/>
</dbReference>
<dbReference type="AlphaFoldDB" id="A0A6J6AEA4"/>
<dbReference type="Pfam" id="PF00528">
    <property type="entry name" value="BPD_transp_1"/>
    <property type="match status" value="1"/>
</dbReference>
<keyword evidence="2" id="KW-0813">Transport</keyword>
<protein>
    <submittedName>
        <fullName evidence="9">Unannotated protein</fullName>
    </submittedName>
</protein>
<evidence type="ECO:0000256" key="2">
    <source>
        <dbReference type="ARBA" id="ARBA00022448"/>
    </source>
</evidence>
<evidence type="ECO:0000259" key="8">
    <source>
        <dbReference type="PROSITE" id="PS50928"/>
    </source>
</evidence>
<reference evidence="9" key="1">
    <citation type="submission" date="2020-05" db="EMBL/GenBank/DDBJ databases">
        <authorList>
            <person name="Chiriac C."/>
            <person name="Salcher M."/>
            <person name="Ghai R."/>
            <person name="Kavagutti S V."/>
        </authorList>
    </citation>
    <scope>NUCLEOTIDE SEQUENCE</scope>
</reference>
<keyword evidence="3" id="KW-1003">Cell membrane</keyword>
<comment type="subcellular location">
    <subcellularLocation>
        <location evidence="1">Cell membrane</location>
        <topology evidence="1">Multi-pass membrane protein</topology>
    </subcellularLocation>
</comment>
<dbReference type="PROSITE" id="PS50928">
    <property type="entry name" value="ABC_TM1"/>
    <property type="match status" value="1"/>
</dbReference>
<dbReference type="CDD" id="cd06261">
    <property type="entry name" value="TM_PBP2"/>
    <property type="match status" value="1"/>
</dbReference>
<keyword evidence="4 7" id="KW-0812">Transmembrane</keyword>
<evidence type="ECO:0000256" key="3">
    <source>
        <dbReference type="ARBA" id="ARBA00022475"/>
    </source>
</evidence>
<gene>
    <name evidence="9" type="ORF">UFOPK4180_00650</name>
</gene>
<evidence type="ECO:0000256" key="7">
    <source>
        <dbReference type="SAM" id="Phobius"/>
    </source>
</evidence>
<dbReference type="InterPro" id="IPR051393">
    <property type="entry name" value="ABC_transporter_permease"/>
</dbReference>
<dbReference type="GO" id="GO:0055085">
    <property type="term" value="P:transmembrane transport"/>
    <property type="evidence" value="ECO:0007669"/>
    <property type="project" value="InterPro"/>
</dbReference>
<dbReference type="Gene3D" id="1.10.3720.10">
    <property type="entry name" value="MetI-like"/>
    <property type="match status" value="1"/>
</dbReference>
<evidence type="ECO:0000313" key="9">
    <source>
        <dbReference type="EMBL" id="CAB4367051.1"/>
    </source>
</evidence>
<dbReference type="PANTHER" id="PTHR30193">
    <property type="entry name" value="ABC TRANSPORTER PERMEASE PROTEIN"/>
    <property type="match status" value="1"/>
</dbReference>
<name>A0A6J6AEA4_9ZZZZ</name>
<dbReference type="EMBL" id="CAESPC010000095">
    <property type="protein sequence ID" value="CAB4367051.1"/>
    <property type="molecule type" value="Genomic_DNA"/>
</dbReference>
<organism evidence="9">
    <name type="scientific">freshwater metagenome</name>
    <dbReference type="NCBI Taxonomy" id="449393"/>
    <lineage>
        <taxon>unclassified sequences</taxon>
        <taxon>metagenomes</taxon>
        <taxon>ecological metagenomes</taxon>
    </lineage>
</organism>
<sequence>MRGKSFFRTILLVPNITSVIAITIVFSQLFGRDFGIINLLLEGLGLNHHIDFIEGVIPSHIQIATMITWRWIGYNTLIFLASMLAIPNELYESSSVDGATKWQQFRYVTLPQLKNTITFVLVVGTIGGLQVFAEPQQLAADGGSSKQFLTLTLFLFNQAFVNNKYGYAAAIGIFITFIVLIISAVNFVITRKISNDGTR</sequence>
<dbReference type="PANTHER" id="PTHR30193:SF37">
    <property type="entry name" value="INNER MEMBRANE ABC TRANSPORTER PERMEASE PROTEIN YCJO"/>
    <property type="match status" value="1"/>
</dbReference>
<accession>A0A6J6AEA4</accession>
<dbReference type="InterPro" id="IPR000515">
    <property type="entry name" value="MetI-like"/>
</dbReference>